<sequence>MNIDGFALVTGAGSGIGRDCAIAYAIEGAAGVAFADLDPVAATAAAEESKLLATNPDYRALTIEVNVRDPDSVQEMVDTVVMAFGRIDYSVNSAGVGVEQPAEISKASVREFERFMDVNVKGTLLCVRAVSAQMKQQEARYFSLRKSTPARSCGRGVIINLGSSNSYVATPNIVQYTASKHAVMGITRNAALDLAPYGIRVNSICPSWVETPMIERAVAGDPNLAFVMSRVVPMGRIATKEEVSDVLMFMSSPRASFVTGAGWMVDGGATLQLQT</sequence>
<dbReference type="OrthoDB" id="5840532at2759"/>
<dbReference type="CDD" id="cd05233">
    <property type="entry name" value="SDR_c"/>
    <property type="match status" value="1"/>
</dbReference>
<dbReference type="PANTHER" id="PTHR24321">
    <property type="entry name" value="DEHYDROGENASES, SHORT CHAIN"/>
    <property type="match status" value="1"/>
</dbReference>
<evidence type="ECO:0000256" key="3">
    <source>
        <dbReference type="ARBA" id="ARBA00023002"/>
    </source>
</evidence>
<dbReference type="EMBL" id="BCMY01000022">
    <property type="protein sequence ID" value="GAQ46571.1"/>
    <property type="molecule type" value="Genomic_DNA"/>
</dbReference>
<dbReference type="FunFam" id="3.40.50.720:FF:000084">
    <property type="entry name" value="Short-chain dehydrogenase reductase"/>
    <property type="match status" value="1"/>
</dbReference>
<dbReference type="VEuPathDB" id="FungiDB:ATCC64974_48060"/>
<dbReference type="OMA" id="PMINSNE"/>
<evidence type="ECO:0000313" key="4">
    <source>
        <dbReference type="EMBL" id="GAQ46571.1"/>
    </source>
</evidence>
<dbReference type="VEuPathDB" id="FungiDB:An07g06820"/>
<dbReference type="InterPro" id="IPR036291">
    <property type="entry name" value="NAD(P)-bd_dom_sf"/>
</dbReference>
<dbReference type="GO" id="GO:0044550">
    <property type="term" value="P:secondary metabolite biosynthetic process"/>
    <property type="evidence" value="ECO:0007669"/>
    <property type="project" value="UniProtKB-ARBA"/>
</dbReference>
<dbReference type="PRINTS" id="PR00080">
    <property type="entry name" value="SDRFAMILY"/>
</dbReference>
<dbReference type="Gene3D" id="3.40.50.720">
    <property type="entry name" value="NAD(P)-binding Rossmann-like Domain"/>
    <property type="match status" value="1"/>
</dbReference>
<dbReference type="InterPro" id="IPR020904">
    <property type="entry name" value="Sc_DH/Rdtase_CS"/>
</dbReference>
<dbReference type="AlphaFoldDB" id="A0A100IT06"/>
<dbReference type="VEuPathDB" id="FungiDB:ASPNIDRAFT2_1144106"/>
<keyword evidence="3" id="KW-0560">Oxidoreductase</keyword>
<evidence type="ECO:0000256" key="1">
    <source>
        <dbReference type="ARBA" id="ARBA00006484"/>
    </source>
</evidence>
<evidence type="ECO:0000313" key="5">
    <source>
        <dbReference type="Proteomes" id="UP000068243"/>
    </source>
</evidence>
<protein>
    <submittedName>
        <fullName evidence="4">Oxidoreductase, short-chain dehydrogenase/reductase family</fullName>
    </submittedName>
</protein>
<gene>
    <name evidence="4" type="ORF">ABL_09232</name>
</gene>
<reference evidence="5" key="1">
    <citation type="journal article" date="2016" name="Genome Announc.">
        <title>Draft genome sequence of Aspergillus niger strain An76.</title>
        <authorList>
            <person name="Gong W."/>
            <person name="Cheng Z."/>
            <person name="Zhang H."/>
            <person name="Liu L."/>
            <person name="Gao P."/>
            <person name="Wang L."/>
        </authorList>
    </citation>
    <scope>NUCLEOTIDE SEQUENCE [LARGE SCALE GENOMIC DNA]</scope>
    <source>
        <strain evidence="5">An76</strain>
    </source>
</reference>
<comment type="caution">
    <text evidence="4">The sequence shown here is derived from an EMBL/GenBank/DDBJ whole genome shotgun (WGS) entry which is preliminary data.</text>
</comment>
<dbReference type="SUPFAM" id="SSF51735">
    <property type="entry name" value="NAD(P)-binding Rossmann-fold domains"/>
    <property type="match status" value="1"/>
</dbReference>
<dbReference type="Proteomes" id="UP000068243">
    <property type="component" value="Unassembled WGS sequence"/>
</dbReference>
<dbReference type="PRINTS" id="PR00081">
    <property type="entry name" value="GDHRDH"/>
</dbReference>
<accession>A0A100IT06</accession>
<evidence type="ECO:0000256" key="2">
    <source>
        <dbReference type="ARBA" id="ARBA00022857"/>
    </source>
</evidence>
<dbReference type="GO" id="GO:0016491">
    <property type="term" value="F:oxidoreductase activity"/>
    <property type="evidence" value="ECO:0007669"/>
    <property type="project" value="UniProtKB-KW"/>
</dbReference>
<organism evidence="4 5">
    <name type="scientific">Aspergillus niger</name>
    <dbReference type="NCBI Taxonomy" id="5061"/>
    <lineage>
        <taxon>Eukaryota</taxon>
        <taxon>Fungi</taxon>
        <taxon>Dikarya</taxon>
        <taxon>Ascomycota</taxon>
        <taxon>Pezizomycotina</taxon>
        <taxon>Eurotiomycetes</taxon>
        <taxon>Eurotiomycetidae</taxon>
        <taxon>Eurotiales</taxon>
        <taxon>Aspergillaceae</taxon>
        <taxon>Aspergillus</taxon>
        <taxon>Aspergillus subgen. Circumdati</taxon>
    </lineage>
</organism>
<dbReference type="Pfam" id="PF13561">
    <property type="entry name" value="adh_short_C2"/>
    <property type="match status" value="1"/>
</dbReference>
<dbReference type="InterPro" id="IPR002347">
    <property type="entry name" value="SDR_fam"/>
</dbReference>
<name>A0A100IT06_ASPNG</name>
<comment type="similarity">
    <text evidence="1">Belongs to the short-chain dehydrogenases/reductases (SDR) family.</text>
</comment>
<dbReference type="PANTHER" id="PTHR24321:SF12">
    <property type="entry name" value="SHORT-CHAIN DEHYDROGENASE_REDUCTASE FAMILY, PUTATIVE (AFU_ORTHOLOGUE AFUA_5G14340)-RELATED"/>
    <property type="match status" value="1"/>
</dbReference>
<keyword evidence="2" id="KW-0521">NADP</keyword>
<proteinExistence type="inferred from homology"/>
<dbReference type="VEuPathDB" id="FungiDB:M747DRAFT_367527"/>
<dbReference type="PROSITE" id="PS00061">
    <property type="entry name" value="ADH_SHORT"/>
    <property type="match status" value="1"/>
</dbReference>